<dbReference type="InterPro" id="IPR020845">
    <property type="entry name" value="AMP-binding_CS"/>
</dbReference>
<evidence type="ECO:0000259" key="1">
    <source>
        <dbReference type="Pfam" id="PF00501"/>
    </source>
</evidence>
<accession>A0A1T5FP06</accession>
<dbReference type="InterPro" id="IPR000873">
    <property type="entry name" value="AMP-dep_synth/lig_dom"/>
</dbReference>
<name>A0A1T5FP06_9SPHN</name>
<reference evidence="4" key="1">
    <citation type="submission" date="2017-02" db="EMBL/GenBank/DDBJ databases">
        <authorList>
            <person name="Varghese N."/>
            <person name="Submissions S."/>
        </authorList>
    </citation>
    <scope>NUCLEOTIDE SEQUENCE [LARGE SCALE GENOMIC DNA]</scope>
    <source>
        <strain evidence="4">R11H</strain>
    </source>
</reference>
<dbReference type="InterPro" id="IPR042099">
    <property type="entry name" value="ANL_N_sf"/>
</dbReference>
<dbReference type="SUPFAM" id="SSF56801">
    <property type="entry name" value="Acetyl-CoA synthetase-like"/>
    <property type="match status" value="1"/>
</dbReference>
<dbReference type="Proteomes" id="UP000190044">
    <property type="component" value="Unassembled WGS sequence"/>
</dbReference>
<keyword evidence="4" id="KW-1185">Reference proteome</keyword>
<dbReference type="InterPro" id="IPR025110">
    <property type="entry name" value="AMP-bd_C"/>
</dbReference>
<dbReference type="RefSeq" id="WP_079640070.1">
    <property type="nucleotide sequence ID" value="NZ_FUYP01000041.1"/>
</dbReference>
<dbReference type="InterPro" id="IPR045851">
    <property type="entry name" value="AMP-bd_C_sf"/>
</dbReference>
<proteinExistence type="predicted"/>
<protein>
    <submittedName>
        <fullName evidence="3">Acyl-CoA synthetase (AMP-forming)/AMP-acid ligase II</fullName>
    </submittedName>
</protein>
<sequence length="523" mass="55944">MNNLSLYHRFQQSAALHAARGAITEDGATLTYSELESASREVAAALMALGIERGDRIAIWAVNSTEWVIAALGIQAAGGVLIPIGTRLRGREAAGILNDAKARLIFCDPGFGDFSYLDALHEQELETVERVIVFGATGNALQGKSMTFDQLRSSAPRACDEELDARIAAGSGDDLSDIIFTSGTTGKPKGVLMTHRKSLAACDVQAKDVDEFTPDDVFAVTFPFAHNAGYRAGWQVSVLYGVRIIPVSTFEPGKLLALIESEGVTVLPVAPPVGQGLLDHPDRVKTDLSSLRCISTGGTVIPVKLVEDMRAYLGSGTVVRTGYGLTEAAGSLTCTRIEDPPEVVARTVGSPLSNIDLKILGPDHVELPQGEVGEVAAKGPQITPGYLDNPEATAAAFTADGYLLTGDAGWIDENGNLRLTDRIKDMYLVGGFNCYPAEIEHVMRTMPGIAAVAVIGIDDERLGQVGRAFIVRQPGSDITEEDVISWCRNEMANYKVPRSVRFLDALPLNATGKVMKTELRDMV</sequence>
<dbReference type="AlphaFoldDB" id="A0A1T5FP06"/>
<dbReference type="Gene3D" id="3.40.50.12780">
    <property type="entry name" value="N-terminal domain of ligase-like"/>
    <property type="match status" value="1"/>
</dbReference>
<dbReference type="Pfam" id="PF13193">
    <property type="entry name" value="AMP-binding_C"/>
    <property type="match status" value="1"/>
</dbReference>
<dbReference type="PROSITE" id="PS00455">
    <property type="entry name" value="AMP_BINDING"/>
    <property type="match status" value="1"/>
</dbReference>
<feature type="domain" description="AMP-binding enzyme C-terminal" evidence="2">
    <location>
        <begin position="438"/>
        <end position="513"/>
    </location>
</feature>
<feature type="domain" description="AMP-dependent synthetase/ligase" evidence="1">
    <location>
        <begin position="10"/>
        <end position="387"/>
    </location>
</feature>
<dbReference type="Gene3D" id="3.30.300.30">
    <property type="match status" value="1"/>
</dbReference>
<dbReference type="PANTHER" id="PTHR24096:SF267">
    <property type="entry name" value="MALONATE--COA LIGASE ACSF3, MITOCHONDRIAL"/>
    <property type="match status" value="1"/>
</dbReference>
<gene>
    <name evidence="3" type="ORF">SAMN06295937_104116</name>
</gene>
<dbReference type="Pfam" id="PF00501">
    <property type="entry name" value="AMP-binding"/>
    <property type="match status" value="1"/>
</dbReference>
<keyword evidence="3" id="KW-0436">Ligase</keyword>
<organism evidence="3 4">
    <name type="scientific">Sphingopyxis flava</name>
    <dbReference type="NCBI Taxonomy" id="1507287"/>
    <lineage>
        <taxon>Bacteria</taxon>
        <taxon>Pseudomonadati</taxon>
        <taxon>Pseudomonadota</taxon>
        <taxon>Alphaproteobacteria</taxon>
        <taxon>Sphingomonadales</taxon>
        <taxon>Sphingomonadaceae</taxon>
        <taxon>Sphingopyxis</taxon>
    </lineage>
</organism>
<dbReference type="OrthoDB" id="9803968at2"/>
<dbReference type="GO" id="GO:0016405">
    <property type="term" value="F:CoA-ligase activity"/>
    <property type="evidence" value="ECO:0007669"/>
    <property type="project" value="TreeGrafter"/>
</dbReference>
<evidence type="ECO:0000313" key="4">
    <source>
        <dbReference type="Proteomes" id="UP000190044"/>
    </source>
</evidence>
<evidence type="ECO:0000313" key="3">
    <source>
        <dbReference type="EMBL" id="SKB97881.1"/>
    </source>
</evidence>
<dbReference type="PANTHER" id="PTHR24096">
    <property type="entry name" value="LONG-CHAIN-FATTY-ACID--COA LIGASE"/>
    <property type="match status" value="1"/>
</dbReference>
<dbReference type="EMBL" id="FUYP01000041">
    <property type="protein sequence ID" value="SKB97881.1"/>
    <property type="molecule type" value="Genomic_DNA"/>
</dbReference>
<evidence type="ECO:0000259" key="2">
    <source>
        <dbReference type="Pfam" id="PF13193"/>
    </source>
</evidence>